<dbReference type="EMBL" id="BIFR01000001">
    <property type="protein sequence ID" value="GCE10421.1"/>
    <property type="molecule type" value="Genomic_DNA"/>
</dbReference>
<evidence type="ECO:0000313" key="4">
    <source>
        <dbReference type="Proteomes" id="UP000287352"/>
    </source>
</evidence>
<feature type="compositionally biased region" description="Polar residues" evidence="1">
    <location>
        <begin position="59"/>
        <end position="72"/>
    </location>
</feature>
<keyword evidence="4" id="KW-1185">Reference proteome</keyword>
<feature type="compositionally biased region" description="Basic residues" evidence="1">
    <location>
        <begin position="104"/>
        <end position="115"/>
    </location>
</feature>
<feature type="transmembrane region" description="Helical" evidence="2">
    <location>
        <begin position="141"/>
        <end position="160"/>
    </location>
</feature>
<reference evidence="4" key="1">
    <citation type="submission" date="2018-12" db="EMBL/GenBank/DDBJ databases">
        <title>Tengunoibacter tsumagoiensis gen. nov., sp. nov., Dictyobacter kobayashii sp. nov., D. alpinus sp. nov., and D. joshuensis sp. nov. and description of Dictyobacteraceae fam. nov. within the order Ktedonobacterales isolated from Tengu-no-mugimeshi.</title>
        <authorList>
            <person name="Wang C.M."/>
            <person name="Zheng Y."/>
            <person name="Sakai Y."/>
            <person name="Toyoda A."/>
            <person name="Minakuchi Y."/>
            <person name="Abe K."/>
            <person name="Yokota A."/>
            <person name="Yabe S."/>
        </authorList>
    </citation>
    <scope>NUCLEOTIDE SEQUENCE [LARGE SCALE GENOMIC DNA]</scope>
    <source>
        <strain evidence="4">Uno3</strain>
    </source>
</reference>
<feature type="region of interest" description="Disordered" evidence="1">
    <location>
        <begin position="1"/>
        <end position="119"/>
    </location>
</feature>
<proteinExistence type="predicted"/>
<keyword evidence="2" id="KW-0812">Transmembrane</keyword>
<sequence length="166" mass="18406">MTKVNTPQGKKQMQASAAANANQTVASSAPVELPAKAGSKKKGKSTRPQIGGTAVAGAKSTQIREFSGTNNPQQQQEEAANRLMRRRMQALNGGEDQQVESAQMKRKKQIERRKQRLEERRAELRKSLPNGGKFSLGRRNLYFILGVVVIIVLLILFAVLRQLHIF</sequence>
<comment type="caution">
    <text evidence="3">The sequence shown here is derived from an EMBL/GenBank/DDBJ whole genome shotgun (WGS) entry which is preliminary data.</text>
</comment>
<accession>A0A401ZU72</accession>
<dbReference type="AlphaFoldDB" id="A0A401ZU72"/>
<dbReference type="Proteomes" id="UP000287352">
    <property type="component" value="Unassembled WGS sequence"/>
</dbReference>
<protein>
    <submittedName>
        <fullName evidence="3">Uncharacterized protein</fullName>
    </submittedName>
</protein>
<name>A0A401ZU72_9CHLR</name>
<organism evidence="3 4">
    <name type="scientific">Tengunoibacter tsumagoiensis</name>
    <dbReference type="NCBI Taxonomy" id="2014871"/>
    <lineage>
        <taxon>Bacteria</taxon>
        <taxon>Bacillati</taxon>
        <taxon>Chloroflexota</taxon>
        <taxon>Ktedonobacteria</taxon>
        <taxon>Ktedonobacterales</taxon>
        <taxon>Dictyobacteraceae</taxon>
        <taxon>Tengunoibacter</taxon>
    </lineage>
</organism>
<evidence type="ECO:0000313" key="3">
    <source>
        <dbReference type="EMBL" id="GCE10421.1"/>
    </source>
</evidence>
<evidence type="ECO:0000256" key="2">
    <source>
        <dbReference type="SAM" id="Phobius"/>
    </source>
</evidence>
<feature type="compositionally biased region" description="Polar residues" evidence="1">
    <location>
        <begin position="1"/>
        <end position="13"/>
    </location>
</feature>
<keyword evidence="2" id="KW-1133">Transmembrane helix</keyword>
<dbReference type="RefSeq" id="WP_126578025.1">
    <property type="nucleotide sequence ID" value="NZ_BIFR01000001.1"/>
</dbReference>
<evidence type="ECO:0000256" key="1">
    <source>
        <dbReference type="SAM" id="MobiDB-lite"/>
    </source>
</evidence>
<gene>
    <name evidence="3" type="ORF">KTT_02800</name>
</gene>
<feature type="compositionally biased region" description="Low complexity" evidence="1">
    <location>
        <begin position="14"/>
        <end position="29"/>
    </location>
</feature>
<keyword evidence="2" id="KW-0472">Membrane</keyword>